<organism evidence="2 3">
    <name type="scientific">Coccidioides immitis RMSCC 3703</name>
    <dbReference type="NCBI Taxonomy" id="454286"/>
    <lineage>
        <taxon>Eukaryota</taxon>
        <taxon>Fungi</taxon>
        <taxon>Dikarya</taxon>
        <taxon>Ascomycota</taxon>
        <taxon>Pezizomycotina</taxon>
        <taxon>Eurotiomycetes</taxon>
        <taxon>Eurotiomycetidae</taxon>
        <taxon>Onygenales</taxon>
        <taxon>Onygenaceae</taxon>
        <taxon>Coccidioides</taxon>
    </lineage>
</organism>
<evidence type="ECO:0000313" key="3">
    <source>
        <dbReference type="Proteomes" id="UP000054559"/>
    </source>
</evidence>
<dbReference type="Proteomes" id="UP000054559">
    <property type="component" value="Unassembled WGS sequence"/>
</dbReference>
<reference evidence="3" key="1">
    <citation type="journal article" date="2010" name="Genome Res.">
        <title>Population genomic sequencing of Coccidioides fungi reveals recent hybridization and transposon control.</title>
        <authorList>
            <person name="Neafsey D.E."/>
            <person name="Barker B.M."/>
            <person name="Sharpton T.J."/>
            <person name="Stajich J.E."/>
            <person name="Park D.J."/>
            <person name="Whiston E."/>
            <person name="Hung C.-Y."/>
            <person name="McMahan C."/>
            <person name="White J."/>
            <person name="Sykes S."/>
            <person name="Heiman D."/>
            <person name="Young S."/>
            <person name="Zeng Q."/>
            <person name="Abouelleil A."/>
            <person name="Aftuck L."/>
            <person name="Bessette D."/>
            <person name="Brown A."/>
            <person name="FitzGerald M."/>
            <person name="Lui A."/>
            <person name="Macdonald J.P."/>
            <person name="Priest M."/>
            <person name="Orbach M.J."/>
            <person name="Galgiani J.N."/>
            <person name="Kirkland T.N."/>
            <person name="Cole G.T."/>
            <person name="Birren B.W."/>
            <person name="Henn M.R."/>
            <person name="Taylor J.W."/>
            <person name="Rounsley S.D."/>
        </authorList>
    </citation>
    <scope>NUCLEOTIDE SEQUENCE [LARGE SCALE GENOMIC DNA]</scope>
    <source>
        <strain evidence="3">RMSCC 3703</strain>
    </source>
</reference>
<dbReference type="AlphaFoldDB" id="A0A0J8QJR0"/>
<sequence>MSTGDVLHRLDGAHDYCLVGTSRAVSDAGTGAEDGRTLRQIVPRQRAPEPASRDDGTCLGLRGSSSHWCLAVRCGLGRSWPSVEELFPKRLFCPGRSRRD</sequence>
<accession>A0A0J8QJR0</accession>
<name>A0A0J8QJR0_COCIT</name>
<gene>
    <name evidence="2" type="ORF">CISG_09737</name>
</gene>
<feature type="region of interest" description="Disordered" evidence="1">
    <location>
        <begin position="26"/>
        <end position="58"/>
    </location>
</feature>
<evidence type="ECO:0000256" key="1">
    <source>
        <dbReference type="SAM" id="MobiDB-lite"/>
    </source>
</evidence>
<dbReference type="EMBL" id="DS268225">
    <property type="protein sequence ID" value="KMU72644.1"/>
    <property type="molecule type" value="Genomic_DNA"/>
</dbReference>
<protein>
    <submittedName>
        <fullName evidence="2">Uncharacterized protein</fullName>
    </submittedName>
</protein>
<proteinExistence type="predicted"/>
<evidence type="ECO:0000313" key="2">
    <source>
        <dbReference type="EMBL" id="KMU72644.1"/>
    </source>
</evidence>